<name>A0A926JS36_9FLAO</name>
<protein>
    <submittedName>
        <fullName evidence="3">Amidohydrolase</fullName>
    </submittedName>
</protein>
<dbReference type="RefSeq" id="WP_187965581.1">
    <property type="nucleotide sequence ID" value="NZ_JACVDC010000027.1"/>
</dbReference>
<dbReference type="Gene3D" id="2.30.40.10">
    <property type="entry name" value="Urease, subunit C, domain 1"/>
    <property type="match status" value="1"/>
</dbReference>
<evidence type="ECO:0000256" key="1">
    <source>
        <dbReference type="SAM" id="SignalP"/>
    </source>
</evidence>
<keyword evidence="4" id="KW-1185">Reference proteome</keyword>
<keyword evidence="1" id="KW-0732">Signal</keyword>
<dbReference type="Pfam" id="PF07969">
    <property type="entry name" value="Amidohydro_3"/>
    <property type="match status" value="1"/>
</dbReference>
<dbReference type="Gene3D" id="3.20.20.140">
    <property type="entry name" value="Metal-dependent hydrolases"/>
    <property type="match status" value="1"/>
</dbReference>
<reference evidence="3 4" key="1">
    <citation type="submission" date="2020-09" db="EMBL/GenBank/DDBJ databases">
        <title>Sinomicrobium weinanense sp. nov., a halophilic bacteria isolated from saline-alkali soil.</title>
        <authorList>
            <person name="Wu P."/>
            <person name="Ren H."/>
            <person name="Mei Y."/>
            <person name="Liang Y."/>
            <person name="Chen Z."/>
        </authorList>
    </citation>
    <scope>NUCLEOTIDE SEQUENCE [LARGE SCALE GENOMIC DNA]</scope>
    <source>
        <strain evidence="3 4">FJxs</strain>
    </source>
</reference>
<feature type="signal peptide" evidence="1">
    <location>
        <begin position="1"/>
        <end position="21"/>
    </location>
</feature>
<proteinExistence type="predicted"/>
<comment type="caution">
    <text evidence="3">The sequence shown here is derived from an EMBL/GenBank/DDBJ whole genome shotgun (WGS) entry which is preliminary data.</text>
</comment>
<dbReference type="InterPro" id="IPR032466">
    <property type="entry name" value="Metal_Hydrolase"/>
</dbReference>
<organism evidence="3 4">
    <name type="scientific">Sinomicrobium weinanense</name>
    <dbReference type="NCBI Taxonomy" id="2842200"/>
    <lineage>
        <taxon>Bacteria</taxon>
        <taxon>Pseudomonadati</taxon>
        <taxon>Bacteroidota</taxon>
        <taxon>Flavobacteriia</taxon>
        <taxon>Flavobacteriales</taxon>
        <taxon>Flavobacteriaceae</taxon>
        <taxon>Sinomicrobium</taxon>
    </lineage>
</organism>
<feature type="chain" id="PRO_5037472603" evidence="1">
    <location>
        <begin position="22"/>
        <end position="601"/>
    </location>
</feature>
<dbReference type="InterPro" id="IPR011059">
    <property type="entry name" value="Metal-dep_hydrolase_composite"/>
</dbReference>
<evidence type="ECO:0000313" key="4">
    <source>
        <dbReference type="Proteomes" id="UP000653730"/>
    </source>
</evidence>
<feature type="domain" description="Amidohydrolase 3" evidence="2">
    <location>
        <begin position="75"/>
        <end position="568"/>
    </location>
</feature>
<dbReference type="PANTHER" id="PTHR22642">
    <property type="entry name" value="IMIDAZOLONEPROPIONASE"/>
    <property type="match status" value="1"/>
</dbReference>
<dbReference type="GO" id="GO:0016810">
    <property type="term" value="F:hydrolase activity, acting on carbon-nitrogen (but not peptide) bonds"/>
    <property type="evidence" value="ECO:0007669"/>
    <property type="project" value="InterPro"/>
</dbReference>
<accession>A0A926JS36</accession>
<evidence type="ECO:0000259" key="2">
    <source>
        <dbReference type="Pfam" id="PF07969"/>
    </source>
</evidence>
<sequence length="601" mass="67323">MKKLIVLVVAIIFGVNSRAQSNEQFIGADMIVFNAKISTGSLTKPEASALAVKRGKFYAVGTDAEILGLKDKNTRIIDAGGRRLIPGVNDAHTHILNERSFNYNVRWEGVPTLKRALEMLSEQAKRTPEGQWVKVIGGWSPYQFEENRLPTIEEIRKAVPDRPAIVQYAYNRAFLNELAMKVFGVGTDRFPALPGTVFEKDKKGNYTGIVEGYTFTFISLESMVPQPSNEEQLSSITNVIHQLNRFGVTSAVDGASLIGFPQGHTQIQQLAKENRLNVRMPFIDLQFGDPDSASLVDAEIKAVTRKSPISPGENMHPTMAHGHEYEGAGELLREELHDHENFDRPEVIIDKEVMRRYIKEDISKLVEKGIPFRMHISYNENITPFLDALEAIDQKTPFDGLRWSIEHAETIDLNNIARVKKLGGGIALDMKMAMHGDGFIKTHGVEKASQTPRLRQLVDSGVPLTMTTDAFRVSSYNPWIGISWMTTGKSVSGSEILAKNNRLTREEALKLVTVGPTWFEDQEDEMGKIIPGHFADFVLLNKDYFTIPDEEIKTISSLLTVVDGRVVFGAQEYSDLSPKLPETLPEWSPFNYFGGYYNTKN</sequence>
<dbReference type="AlphaFoldDB" id="A0A926JS36"/>
<evidence type="ECO:0000313" key="3">
    <source>
        <dbReference type="EMBL" id="MBC9796438.1"/>
    </source>
</evidence>
<dbReference type="Gene3D" id="3.10.310.70">
    <property type="match status" value="1"/>
</dbReference>
<dbReference type="SUPFAM" id="SSF51556">
    <property type="entry name" value="Metallo-dependent hydrolases"/>
    <property type="match status" value="1"/>
</dbReference>
<dbReference type="EMBL" id="JACVDC010000027">
    <property type="protein sequence ID" value="MBC9796438.1"/>
    <property type="molecule type" value="Genomic_DNA"/>
</dbReference>
<dbReference type="InterPro" id="IPR013108">
    <property type="entry name" value="Amidohydro_3"/>
</dbReference>
<dbReference type="Proteomes" id="UP000653730">
    <property type="component" value="Unassembled WGS sequence"/>
</dbReference>
<dbReference type="PANTHER" id="PTHR22642:SF21">
    <property type="entry name" value="PERIPLASMIC PROTEIN"/>
    <property type="match status" value="1"/>
</dbReference>
<dbReference type="SUPFAM" id="SSF51338">
    <property type="entry name" value="Composite domain of metallo-dependent hydrolases"/>
    <property type="match status" value="1"/>
</dbReference>
<gene>
    <name evidence="3" type="ORF">IBL28_10685</name>
</gene>